<evidence type="ECO:0008006" key="3">
    <source>
        <dbReference type="Google" id="ProtNLM"/>
    </source>
</evidence>
<dbReference type="Gene3D" id="3.80.10.10">
    <property type="entry name" value="Ribonuclease Inhibitor"/>
    <property type="match status" value="1"/>
</dbReference>
<dbReference type="AlphaFoldDB" id="A0A139HAQ8"/>
<reference evidence="1 2" key="1">
    <citation type="submission" date="2015-07" db="EMBL/GenBank/DDBJ databases">
        <title>Comparative genomics of the Sigatoka disease complex on banana suggests a link between parallel evolutionary changes in Pseudocercospora fijiensis and Pseudocercospora eumusae and increased virulence on the banana host.</title>
        <authorList>
            <person name="Chang T.-C."/>
            <person name="Salvucci A."/>
            <person name="Crous P.W."/>
            <person name="Stergiopoulos I."/>
        </authorList>
    </citation>
    <scope>NUCLEOTIDE SEQUENCE [LARGE SCALE GENOMIC DNA]</scope>
    <source>
        <strain evidence="1 2">CBS 114824</strain>
    </source>
</reference>
<keyword evidence="2" id="KW-1185">Reference proteome</keyword>
<proteinExistence type="predicted"/>
<comment type="caution">
    <text evidence="1">The sequence shown here is derived from an EMBL/GenBank/DDBJ whole genome shotgun (WGS) entry which is preliminary data.</text>
</comment>
<accession>A0A139HAQ8</accession>
<dbReference type="EMBL" id="LFZN01000090">
    <property type="protein sequence ID" value="KXS99529.1"/>
    <property type="molecule type" value="Genomic_DNA"/>
</dbReference>
<organism evidence="1 2">
    <name type="scientific">Pseudocercospora eumusae</name>
    <dbReference type="NCBI Taxonomy" id="321146"/>
    <lineage>
        <taxon>Eukaryota</taxon>
        <taxon>Fungi</taxon>
        <taxon>Dikarya</taxon>
        <taxon>Ascomycota</taxon>
        <taxon>Pezizomycotina</taxon>
        <taxon>Dothideomycetes</taxon>
        <taxon>Dothideomycetidae</taxon>
        <taxon>Mycosphaerellales</taxon>
        <taxon>Mycosphaerellaceae</taxon>
        <taxon>Pseudocercospora</taxon>
    </lineage>
</organism>
<dbReference type="OrthoDB" id="3629726at2759"/>
<dbReference type="STRING" id="321146.A0A139HAQ8"/>
<dbReference type="Proteomes" id="UP000070133">
    <property type="component" value="Unassembled WGS sequence"/>
</dbReference>
<dbReference type="InterPro" id="IPR032675">
    <property type="entry name" value="LRR_dom_sf"/>
</dbReference>
<protein>
    <recommendedName>
        <fullName evidence="3">F-box domain-containing protein</fullName>
    </recommendedName>
</protein>
<sequence length="476" mass="54444">MSLLHLPAELLHALCLFCSRNEIESLRLTCQLLKRIADEHLLDEIITCYEYNDLLNVSEIANDASPAIRENVRSFLFQADAFPAAPYWSRHHWNSERRKFFRGVEQETKDFMRNIGSRIKTKRSPKLFEALRRYYQCSIDPAMLPGREKAASHEDYIELAEEQEWFGEVGHPKRTLQSLFAGCPNIKSVAINSGHRLRRNAGLTNLAYLRSLTIPHCYQEKPMAYAVKTTFAAAANAGIKLESLAIGGVTPIFVRPTEDAGDKNEDDTSVGIPQNQLYELTSQLKNLRLIFLGEDDLGADMEFPFDEGHLVSWLSNCSRIEHLRLDLPPAPYPNWRVPFQHFLGENLHFSSLRLLHLESFQTRAEQLAQFLLRHKESLVELELSDIHLSSGSWPDCLALFAGKLENLRRARVRGFLTSFNDGSDEWFTFDLCSSHVELEQTIVEGGEIVLPPPLIDRDSDEDIEFYVGEDDDDEEY</sequence>
<dbReference type="SUPFAM" id="SSF52047">
    <property type="entry name" value="RNI-like"/>
    <property type="match status" value="1"/>
</dbReference>
<name>A0A139HAQ8_9PEZI</name>
<gene>
    <name evidence="1" type="ORF">AC578_4249</name>
</gene>
<evidence type="ECO:0000313" key="2">
    <source>
        <dbReference type="Proteomes" id="UP000070133"/>
    </source>
</evidence>
<evidence type="ECO:0000313" key="1">
    <source>
        <dbReference type="EMBL" id="KXS99529.1"/>
    </source>
</evidence>